<dbReference type="Proteomes" id="UP000283429">
    <property type="component" value="Unassembled WGS sequence"/>
</dbReference>
<proteinExistence type="predicted"/>
<gene>
    <name evidence="1" type="ORF">DW783_11030</name>
</gene>
<evidence type="ECO:0000313" key="2">
    <source>
        <dbReference type="Proteomes" id="UP000283429"/>
    </source>
</evidence>
<dbReference type="RefSeq" id="WP_101602751.1">
    <property type="nucleotide sequence ID" value="NZ_JADNJS010000006.1"/>
</dbReference>
<comment type="caution">
    <text evidence="1">The sequence shown here is derived from an EMBL/GenBank/DDBJ whole genome shotgun (WGS) entry which is preliminary data.</text>
</comment>
<dbReference type="EMBL" id="QSJM01000029">
    <property type="protein sequence ID" value="RHD79721.1"/>
    <property type="molecule type" value="Genomic_DNA"/>
</dbReference>
<protein>
    <submittedName>
        <fullName evidence="1">Uncharacterized protein</fullName>
    </submittedName>
</protein>
<organism evidence="1 2">
    <name type="scientific">Phocaeicola vulgatus</name>
    <name type="common">Bacteroides vulgatus</name>
    <dbReference type="NCBI Taxonomy" id="821"/>
    <lineage>
        <taxon>Bacteria</taxon>
        <taxon>Pseudomonadati</taxon>
        <taxon>Bacteroidota</taxon>
        <taxon>Bacteroidia</taxon>
        <taxon>Bacteroidales</taxon>
        <taxon>Bacteroidaceae</taxon>
        <taxon>Phocaeicola</taxon>
    </lineage>
</organism>
<evidence type="ECO:0000313" key="1">
    <source>
        <dbReference type="EMBL" id="RHD79721.1"/>
    </source>
</evidence>
<accession>A0A414H8C0</accession>
<sequence length="860" mass="93490">MKEYIAETGGRYTYSDDILNLQELALSMSAVFDSCSDFIISGCEPDGPRISPGYVWLGGKVRRFEGAADAVYPYYIYEANRHESVVYANDVNKRGRTCYLCAGAKAIPETTDPVTGKLPVSIEVTENYAPRFIDKFFGRYAVLLDTPFTRQTVKKDLVLAGTLTGQKEINSRTAVSVSGENGYMLKGVVKTDGGISLGAYLHGLPVSEIIIRTDGGFSFMKQGKELVRITEDGISYGTSLGDSARIGAIRIKGSDIYNTSDTTDEGCVRINYYGAQGGGTRYRNFAVHDGKSGSSPVLEVTGRTATVRAGGLFVVQNAGRGIDLQNTAYTKDNARLTNLVTWRDSAASVLAMAGFDTTDDYRFILRNTLGDIVLAPSGSVDVLGTLKINGKSVSDTYVSVTAFAGEMSKKVDAVKGKQLSTEDFTTEYKKKLAAITTGELTGGGDGYVTAGAVRAALKMKLSADENLSDIMDKSAARKNLDVYSKTEAGEVFLKTSEGLKELVRLTAEEINRLPAEEAAALKAEKQAAVRDTLDAERKGTGDLKLAKLSNLSDLSDKNKARKNLEVYSKTEIDTMMAGKLGTDSAYQGIVFTAGLRDKLQAITTGSFAYTDSNGTSHAQVEGYVMTSQVVGELKKKADRLLGGYSASEKETVATNLNLYTKAGADARFATLENLFQDYINFLVRQGKSTSEAQQFLQGKLNVLSKNEIVRDYLRRDSKLSDLLLPTAEARRQACRALGAAYAEEYQPLLADTGWVQMENSGSGTNTQSLFVRQIGNIVSIQGAVNTANRDGNNWGGIVAVIPNKIQPPRYSVRCTATDWNDDHKYNRGVSFTIYGGSRRIQLYERGMYNANVELNFTYFV</sequence>
<name>A0A414H8C0_PHOVU</name>
<reference evidence="1 2" key="1">
    <citation type="submission" date="2018-08" db="EMBL/GenBank/DDBJ databases">
        <title>A genome reference for cultivated species of the human gut microbiota.</title>
        <authorList>
            <person name="Zou Y."/>
            <person name="Xue W."/>
            <person name="Luo G."/>
        </authorList>
    </citation>
    <scope>NUCLEOTIDE SEQUENCE [LARGE SCALE GENOMIC DNA]</scope>
    <source>
        <strain evidence="1 2">AM30-40</strain>
    </source>
</reference>
<dbReference type="AlphaFoldDB" id="A0A414H8C0"/>